<sequence>MGFFQRLFGKSREPEVRQTAEPVPNELDGWEPVPGFIPADKEDYELVSVIATAIAAGDYPDSQFKVTRIMQRNPEALTVSLIASSIAAGDYPDSQLTVKSIYTKTNV</sequence>
<accession>A0A3L9E1T0</accession>
<dbReference type="AlphaFoldDB" id="A0A3L9E1T0"/>
<evidence type="ECO:0000313" key="3">
    <source>
        <dbReference type="Proteomes" id="UP000279194"/>
    </source>
</evidence>
<dbReference type="RefSeq" id="WP_121834506.1">
    <property type="nucleotide sequence ID" value="NZ_CP163513.1"/>
</dbReference>
<proteinExistence type="predicted"/>
<keyword evidence="3" id="KW-1185">Reference proteome</keyword>
<comment type="caution">
    <text evidence="2">The sequence shown here is derived from an EMBL/GenBank/DDBJ whole genome shotgun (WGS) entry which is preliminary data.</text>
</comment>
<reference evidence="2 3" key="1">
    <citation type="submission" date="2018-10" db="EMBL/GenBank/DDBJ databases">
        <title>Streptococcus hillyeri sp. nov., isolated from equine tracheal sample.</title>
        <authorList>
            <person name="Macfadyen A.C."/>
            <person name="Waller A."/>
            <person name="Paterson G.K."/>
        </authorList>
    </citation>
    <scope>NUCLEOTIDE SEQUENCE [LARGE SCALE GENOMIC DNA]</scope>
    <source>
        <strain evidence="2 3">28462</strain>
    </source>
</reference>
<protein>
    <submittedName>
        <fullName evidence="2">Uncharacterized protein</fullName>
    </submittedName>
</protein>
<organism evidence="2 3">
    <name type="scientific">Streptococcus hillyeri</name>
    <dbReference type="NCBI Taxonomy" id="2282420"/>
    <lineage>
        <taxon>Bacteria</taxon>
        <taxon>Bacillati</taxon>
        <taxon>Bacillota</taxon>
        <taxon>Bacilli</taxon>
        <taxon>Lactobacillales</taxon>
        <taxon>Streptococcaceae</taxon>
        <taxon>Streptococcus</taxon>
    </lineage>
</organism>
<dbReference type="EMBL" id="RCVM01000001">
    <property type="protein sequence ID" value="RLY05382.1"/>
    <property type="molecule type" value="Genomic_DNA"/>
</dbReference>
<gene>
    <name evidence="2" type="ORF">EAF07_01410</name>
</gene>
<evidence type="ECO:0000313" key="2">
    <source>
        <dbReference type="EMBL" id="RLY05382.1"/>
    </source>
</evidence>
<feature type="region of interest" description="Disordered" evidence="1">
    <location>
        <begin position="12"/>
        <end position="31"/>
    </location>
</feature>
<dbReference type="OrthoDB" id="2222210at2"/>
<evidence type="ECO:0000256" key="1">
    <source>
        <dbReference type="SAM" id="MobiDB-lite"/>
    </source>
</evidence>
<dbReference type="Proteomes" id="UP000279194">
    <property type="component" value="Unassembled WGS sequence"/>
</dbReference>
<name>A0A3L9E1T0_9STRE</name>